<dbReference type="PANTHER" id="PTHR10773">
    <property type="entry name" value="DNA-DIRECTED RNA POLYMERASES I, II, AND III SUBUNIT RPABC2"/>
    <property type="match status" value="1"/>
</dbReference>
<dbReference type="EMBL" id="OD028855">
    <property type="protein sequence ID" value="CAD7420239.1"/>
    <property type="molecule type" value="Genomic_DNA"/>
</dbReference>
<dbReference type="PANTHER" id="PTHR10773:SF19">
    <property type="match status" value="1"/>
</dbReference>
<keyword evidence="1" id="KW-1133">Transmembrane helix</keyword>
<reference evidence="2" key="1">
    <citation type="submission" date="2020-11" db="EMBL/GenBank/DDBJ databases">
        <authorList>
            <person name="Tran Van P."/>
        </authorList>
    </citation>
    <scope>NUCLEOTIDE SEQUENCE</scope>
</reference>
<keyword evidence="1" id="KW-0812">Transmembrane</keyword>
<keyword evidence="1" id="KW-0472">Membrane</keyword>
<evidence type="ECO:0000256" key="1">
    <source>
        <dbReference type="SAM" id="Phobius"/>
    </source>
</evidence>
<dbReference type="AlphaFoldDB" id="A0A7R9HFY3"/>
<feature type="transmembrane region" description="Helical" evidence="1">
    <location>
        <begin position="189"/>
        <end position="213"/>
    </location>
</feature>
<sequence length="218" mass="24991">MSIAFLAKNGNVLNRCSRFHCFKKIPEAQIGKLLEDFHKMKYKNEQDAHMSGLIALHMIARRRPQTANEEDSKYHAASYTYNVRCAGKESPVCHKAFLSIHCVSKHRVGRLQQSLVMVGQSSKDKRGRHDNRPSKMYDEVTHLVECHIISFQARKSHYSIRDNPNRGFLPEDLRVASFKNITSMCLIQLIVLFLITLLYILASLGLILVQIVIPWDKG</sequence>
<proteinExistence type="predicted"/>
<accession>A0A7R9HFY3</accession>
<protein>
    <submittedName>
        <fullName evidence="2">Uncharacterized protein</fullName>
    </submittedName>
</protein>
<evidence type="ECO:0000313" key="2">
    <source>
        <dbReference type="EMBL" id="CAD7420239.1"/>
    </source>
</evidence>
<organism evidence="2">
    <name type="scientific">Timema poppense</name>
    <name type="common">Walking stick</name>
    <dbReference type="NCBI Taxonomy" id="170557"/>
    <lineage>
        <taxon>Eukaryota</taxon>
        <taxon>Metazoa</taxon>
        <taxon>Ecdysozoa</taxon>
        <taxon>Arthropoda</taxon>
        <taxon>Hexapoda</taxon>
        <taxon>Insecta</taxon>
        <taxon>Pterygota</taxon>
        <taxon>Neoptera</taxon>
        <taxon>Polyneoptera</taxon>
        <taxon>Phasmatodea</taxon>
        <taxon>Timematodea</taxon>
        <taxon>Timematoidea</taxon>
        <taxon>Timematidae</taxon>
        <taxon>Timema</taxon>
    </lineage>
</organism>
<name>A0A7R9HFY3_TIMPO</name>
<gene>
    <name evidence="2" type="ORF">TPSB3V08_LOCUS13654</name>
</gene>